<dbReference type="EMBL" id="JALBUT010000003">
    <property type="protein sequence ID" value="MDX8415260.1"/>
    <property type="molecule type" value="Genomic_DNA"/>
</dbReference>
<sequence>MKRIILFLLAGLFANLGFSQELWTIENSGIAFVPQENISHKDNVEMAGLGTSFVVAYGVNHNGTLHLTMRAFFPKFRMKPLCMETTFFRDIDLINPLYLFLTGGINNVRQTPEKLIGKVKKISFDGILNIEEEFNKKSHFKIIRKIYPSTVYPAIFQIVEIENLGEKPANLEIPEINVCYTPNRSLCEYGQYKLRIKGVNSGGLILAPKQKHTFALEIQASINDNFINLNPAQELAKRKDFIKKAQNSLVLNSPNDKLNTMFNFAKIRATESVFDTNGGLIHSPAGERYYAGFWANDQAEYANPFFPFLGEKNSNLSAQNMFKHWSRFLRDDFKMIPSAITAEGRVTWNGKGDRGDAAMVAYGAARYALANGDKKTAQELIPLIDWCLEYCKRNLNEDGVVKSDCDELELRFPAGEANLCTSSLYYDALISAASLKSELGDNSASQNYLSQAKTLHKNIRKYFEGEVEGFDTYKYYDGNNILRSWICIPLCMGISDKKDGTISALTSPKLLSKEGLKVQTGVRDFWDRTYLYALRGIFASNEPDKAWETLQLYINERLLGKRVPYAIEAFPEGGKAHLAAESALFCRIITEGIFGIRPIGFKSFEIKPSIPSTWQNVILSNIKAFGKNFDIEIKRISADKLELQIKNNSDKKLIKKTLKNGETAKIKL</sequence>
<dbReference type="Proteomes" id="UP001275932">
    <property type="component" value="Unassembled WGS sequence"/>
</dbReference>
<name>A0ABU4WFB5_9BACT</name>
<evidence type="ECO:0000313" key="2">
    <source>
        <dbReference type="Proteomes" id="UP001275932"/>
    </source>
</evidence>
<dbReference type="RefSeq" id="WP_370396708.1">
    <property type="nucleotide sequence ID" value="NZ_JALBUT010000003.1"/>
</dbReference>
<comment type="caution">
    <text evidence="1">The sequence shown here is derived from an EMBL/GenBank/DDBJ whole genome shotgun (WGS) entry which is preliminary data.</text>
</comment>
<protein>
    <submittedName>
        <fullName evidence="1">Uncharacterized protein</fullName>
    </submittedName>
</protein>
<keyword evidence="2" id="KW-1185">Reference proteome</keyword>
<reference evidence="1 2" key="1">
    <citation type="submission" date="2022-03" db="EMBL/GenBank/DDBJ databases">
        <title>Novel taxa within the pig intestine.</title>
        <authorList>
            <person name="Wylensek D."/>
            <person name="Bishof K."/>
            <person name="Afrizal A."/>
            <person name="Clavel T."/>
        </authorList>
    </citation>
    <scope>NUCLEOTIDE SEQUENCE [LARGE SCALE GENOMIC DNA]</scope>
    <source>
        <strain evidence="1 2">CLA-KB-P66</strain>
    </source>
</reference>
<evidence type="ECO:0000313" key="1">
    <source>
        <dbReference type="EMBL" id="MDX8415260.1"/>
    </source>
</evidence>
<dbReference type="InterPro" id="IPR008928">
    <property type="entry name" value="6-hairpin_glycosidase_sf"/>
</dbReference>
<proteinExistence type="predicted"/>
<gene>
    <name evidence="1" type="ORF">MOX91_03585</name>
</gene>
<dbReference type="Gene3D" id="1.50.10.10">
    <property type="match status" value="1"/>
</dbReference>
<organism evidence="1 2">
    <name type="scientific">Intestinicryptomonas porci</name>
    <dbReference type="NCBI Taxonomy" id="2926320"/>
    <lineage>
        <taxon>Bacteria</taxon>
        <taxon>Pseudomonadati</taxon>
        <taxon>Verrucomicrobiota</taxon>
        <taxon>Opitutia</taxon>
        <taxon>Opitutales</taxon>
        <taxon>Intestinicryptomonaceae</taxon>
        <taxon>Intestinicryptomonas</taxon>
    </lineage>
</organism>
<accession>A0ABU4WFB5</accession>
<dbReference type="InterPro" id="IPR012341">
    <property type="entry name" value="6hp_glycosidase-like_sf"/>
</dbReference>
<dbReference type="SUPFAM" id="SSF48208">
    <property type="entry name" value="Six-hairpin glycosidases"/>
    <property type="match status" value="1"/>
</dbReference>